<feature type="compositionally biased region" description="Polar residues" evidence="1">
    <location>
        <begin position="580"/>
        <end position="590"/>
    </location>
</feature>
<evidence type="ECO:0000313" key="2">
    <source>
        <dbReference type="EMBL" id="SPQ20116.1"/>
    </source>
</evidence>
<name>A0A3S4AKS3_9PEZI</name>
<feature type="compositionally biased region" description="Low complexity" evidence="1">
    <location>
        <begin position="436"/>
        <end position="446"/>
    </location>
</feature>
<feature type="compositionally biased region" description="Polar residues" evidence="1">
    <location>
        <begin position="251"/>
        <end position="264"/>
    </location>
</feature>
<feature type="compositionally biased region" description="Pro residues" evidence="1">
    <location>
        <begin position="504"/>
        <end position="521"/>
    </location>
</feature>
<feature type="compositionally biased region" description="Polar residues" evidence="1">
    <location>
        <begin position="190"/>
        <end position="201"/>
    </location>
</feature>
<feature type="compositionally biased region" description="Polar residues" evidence="1">
    <location>
        <begin position="487"/>
        <end position="503"/>
    </location>
</feature>
<protein>
    <submittedName>
        <fullName evidence="2">Ffef5876-1979-4ce2-a20b-769f4cd6f9c0</fullName>
    </submittedName>
</protein>
<dbReference type="Proteomes" id="UP000289323">
    <property type="component" value="Unassembled WGS sequence"/>
</dbReference>
<organism evidence="2 3">
    <name type="scientific">Thermothielavioides terrestris</name>
    <dbReference type="NCBI Taxonomy" id="2587410"/>
    <lineage>
        <taxon>Eukaryota</taxon>
        <taxon>Fungi</taxon>
        <taxon>Dikarya</taxon>
        <taxon>Ascomycota</taxon>
        <taxon>Pezizomycotina</taxon>
        <taxon>Sordariomycetes</taxon>
        <taxon>Sordariomycetidae</taxon>
        <taxon>Sordariales</taxon>
        <taxon>Chaetomiaceae</taxon>
        <taxon>Thermothielavioides</taxon>
    </lineage>
</organism>
<feature type="compositionally biased region" description="Basic and acidic residues" evidence="1">
    <location>
        <begin position="339"/>
        <end position="356"/>
    </location>
</feature>
<proteinExistence type="predicted"/>
<feature type="region of interest" description="Disordered" evidence="1">
    <location>
        <begin position="128"/>
        <end position="590"/>
    </location>
</feature>
<evidence type="ECO:0000313" key="3">
    <source>
        <dbReference type="Proteomes" id="UP000289323"/>
    </source>
</evidence>
<dbReference type="PANTHER" id="PTHR42023">
    <property type="entry name" value="BHLH DOMAIN-CONTAINING PROTEIN"/>
    <property type="match status" value="1"/>
</dbReference>
<gene>
    <name evidence="2" type="ORF">TT172_LOCUS2535</name>
</gene>
<dbReference type="AlphaFoldDB" id="A0A3S4AKS3"/>
<dbReference type="PANTHER" id="PTHR42023:SF1">
    <property type="entry name" value="BHLH DOMAIN-CONTAINING PROTEIN"/>
    <property type="match status" value="1"/>
</dbReference>
<evidence type="ECO:0000256" key="1">
    <source>
        <dbReference type="SAM" id="MobiDB-lite"/>
    </source>
</evidence>
<sequence>MWDRLKIMIPHHAERQVDNPLDDDRLQVGLGLSYGTLNTAKKGYSYSIKGGPPPPRPPREFLQSRYETATAVRELPVRNPNPNPKGIAVRKSSFRAASSVYPEDSPPLAPKFAANVATKYGYRYGGGLDGISPPSSPEPDATAANRLPPGDVSPIDEDDRPVYLRHADIPTTDALRNEGSDRGYAPAPRQGTQSPPQNRAATSIPMLRRERRRQSDAAAREAHSSHRGPAPQQSRNPPGREGPRWDPLTGERTSSAQGRPSQVNPAEFAQSLGSGPDNGWAPSQNSPTAAAPSWGDRVRKMAKKASAAIEGNTDPAAGAFTSNRPGWRGASGRSAIVDPVHDTREVPPLKIPEKSARRNKALAAESKPTGNTPDGGSARRGETPPISPPPSETPTRSGPLDTIRRILPSSQSPSAKQTTFPAAQRYPSPPLSGHPAAADAPAVAARELARNNLYGPRALPSPTFPPPSPESSQPIRRKPPPMHTNHQHQASVSSVYSQQTDAPQPSPLPVPDTARPPPAPVEEPYVQPPSRFSVTTYATSNTGTTRDDIDDPLDGNQPPVPALPADLQQQHPLQRRPSSDHSPVTSPIDQFMTSPFAEHTTTTTVMPNPAVARVQAQAQATDRPASRASVSDVNKSLPPAPPEQSAGEAQDRVALLEARLRALANRRININRSITQMTELMPTDKLMNSAEVMRKREAEKRKVEALRAELAEVQREEHELGLKLHRAYKRLDREAEWEPTTLWVRRVTG</sequence>
<feature type="compositionally biased region" description="Basic and acidic residues" evidence="1">
    <location>
        <begin position="213"/>
        <end position="224"/>
    </location>
</feature>
<dbReference type="EMBL" id="OUUZ01000003">
    <property type="protein sequence ID" value="SPQ20116.1"/>
    <property type="molecule type" value="Genomic_DNA"/>
</dbReference>
<feature type="region of interest" description="Disordered" evidence="1">
    <location>
        <begin position="614"/>
        <end position="649"/>
    </location>
</feature>
<accession>A0A3S4AKS3</accession>
<reference evidence="2 3" key="1">
    <citation type="submission" date="2018-04" db="EMBL/GenBank/DDBJ databases">
        <authorList>
            <person name="Huttner S."/>
            <person name="Dainat J."/>
        </authorList>
    </citation>
    <scope>NUCLEOTIDE SEQUENCE [LARGE SCALE GENOMIC DNA]</scope>
</reference>
<feature type="compositionally biased region" description="Polar residues" evidence="1">
    <location>
        <begin position="530"/>
        <end position="544"/>
    </location>
</feature>
<feature type="compositionally biased region" description="Polar residues" evidence="1">
    <location>
        <begin position="408"/>
        <end position="421"/>
    </location>
</feature>